<gene>
    <name evidence="3" type="ordered locus">PP_5073</name>
</gene>
<dbReference type="PaxDb" id="160488-PP_5073"/>
<dbReference type="Pfam" id="PF04076">
    <property type="entry name" value="BOF"/>
    <property type="match status" value="1"/>
</dbReference>
<dbReference type="InterPro" id="IPR005220">
    <property type="entry name" value="CarO-like"/>
</dbReference>
<organism evidence="3 4">
    <name type="scientific">Pseudomonas putida (strain ATCC 47054 / DSM 6125 / CFBP 8728 / NCIMB 11950 / KT2440)</name>
    <dbReference type="NCBI Taxonomy" id="160488"/>
    <lineage>
        <taxon>Bacteria</taxon>
        <taxon>Pseudomonadati</taxon>
        <taxon>Pseudomonadota</taxon>
        <taxon>Gammaproteobacteria</taxon>
        <taxon>Pseudomonadales</taxon>
        <taxon>Pseudomonadaceae</taxon>
        <taxon>Pseudomonas</taxon>
    </lineage>
</organism>
<protein>
    <submittedName>
        <fullName evidence="3">Uncharacterized protein</fullName>
    </submittedName>
</protein>
<evidence type="ECO:0000313" key="4">
    <source>
        <dbReference type="Proteomes" id="UP000000556"/>
    </source>
</evidence>
<dbReference type="SUPFAM" id="SSF101756">
    <property type="entry name" value="Hypothetical protein YgiW"/>
    <property type="match status" value="1"/>
</dbReference>
<dbReference type="PATRIC" id="fig|160488.4.peg.5415"/>
<keyword evidence="4" id="KW-1185">Reference proteome</keyword>
<dbReference type="BioCyc" id="PPUT160488:G1G01-5417-MONOMER"/>
<dbReference type="NCBIfam" id="NF033674">
    <property type="entry name" value="stress_OB_fold"/>
    <property type="match status" value="1"/>
</dbReference>
<dbReference type="AlphaFoldDB" id="Q88CV7"/>
<accession>Q88CV7</accession>
<name>Q88CV7_PSEPK</name>
<dbReference type="HOGENOM" id="CLU_118907_0_1_6"/>
<evidence type="ECO:0000256" key="2">
    <source>
        <dbReference type="SAM" id="SignalP"/>
    </source>
</evidence>
<feature type="signal peptide" evidence="2">
    <location>
        <begin position="1"/>
        <end position="40"/>
    </location>
</feature>
<dbReference type="PhylomeDB" id="Q88CV7"/>
<feature type="chain" id="PRO_5004301647" evidence="2">
    <location>
        <begin position="41"/>
        <end position="135"/>
    </location>
</feature>
<proteinExistence type="predicted"/>
<dbReference type="Gene3D" id="2.40.50.200">
    <property type="entry name" value="Bacterial OB-fold"/>
    <property type="match status" value="1"/>
</dbReference>
<keyword evidence="1 2" id="KW-0732">Signal</keyword>
<dbReference type="PANTHER" id="PTHR36571:SF1">
    <property type="entry name" value="PROTEIN YGIW"/>
    <property type="match status" value="1"/>
</dbReference>
<evidence type="ECO:0000256" key="1">
    <source>
        <dbReference type="ARBA" id="ARBA00022729"/>
    </source>
</evidence>
<dbReference type="OrthoDB" id="598245at2"/>
<dbReference type="EMBL" id="AE015451">
    <property type="protein sequence ID" value="AAN70638.1"/>
    <property type="molecule type" value="Genomic_DNA"/>
</dbReference>
<dbReference type="Proteomes" id="UP000000556">
    <property type="component" value="Chromosome"/>
</dbReference>
<dbReference type="eggNOG" id="COG3111">
    <property type="taxonomic scope" value="Bacteria"/>
</dbReference>
<dbReference type="KEGG" id="ppu:PP_5073"/>
<dbReference type="PANTHER" id="PTHR36571">
    <property type="entry name" value="PROTEIN YGIW"/>
    <property type="match status" value="1"/>
</dbReference>
<sequence>MNSAIVANLVPSKPKQDPIIMKIRYLALILAPLFSTGAFAAGYTGPGAQSVTTVAAANDAADDTPVVLQGFVTKKINNDDKYEFKDNTGTITVEIDDEDLPPTPFNDKTKVKLTGEVEKHLMSREVDVDIVEIIN</sequence>
<dbReference type="InterPro" id="IPR036700">
    <property type="entry name" value="BOBF_sf"/>
</dbReference>
<evidence type="ECO:0000313" key="3">
    <source>
        <dbReference type="EMBL" id="AAN70638.1"/>
    </source>
</evidence>
<reference evidence="3 4" key="1">
    <citation type="journal article" date="2002" name="Environ. Microbiol.">
        <title>Complete genome sequence and comparative analysis of the metabolically versatile Pseudomonas putida KT2440.</title>
        <authorList>
            <person name="Nelson K.E."/>
            <person name="Weinel C."/>
            <person name="Paulsen I.T."/>
            <person name="Dodson R.J."/>
            <person name="Hilbert H."/>
            <person name="Martins dos Santos V.A."/>
            <person name="Fouts D.E."/>
            <person name="Gill S.R."/>
            <person name="Pop M."/>
            <person name="Holmes M."/>
            <person name="Brinkac L."/>
            <person name="Beanan M."/>
            <person name="DeBoy R.T."/>
            <person name="Daugherty S."/>
            <person name="Kolonay J."/>
            <person name="Madupu R."/>
            <person name="Nelson W."/>
            <person name="White O."/>
            <person name="Peterson J."/>
            <person name="Khouri H."/>
            <person name="Hance I."/>
            <person name="Chris Lee P."/>
            <person name="Holtzapple E."/>
            <person name="Scanlan D."/>
            <person name="Tran K."/>
            <person name="Moazzez A."/>
            <person name="Utterback T."/>
            <person name="Rizzo M."/>
            <person name="Lee K."/>
            <person name="Kosack D."/>
            <person name="Moestl D."/>
            <person name="Wedler H."/>
            <person name="Lauber J."/>
            <person name="Stjepandic D."/>
            <person name="Hoheisel J."/>
            <person name="Straetz M."/>
            <person name="Heim S."/>
            <person name="Kiewitz C."/>
            <person name="Eisen J.A."/>
            <person name="Timmis K.N."/>
            <person name="Dusterhoft A."/>
            <person name="Tummler B."/>
            <person name="Fraser C.M."/>
        </authorList>
    </citation>
    <scope>NUCLEOTIDE SEQUENCE [LARGE SCALE GENOMIC DNA]</scope>
    <source>
        <strain evidence="4">ATCC 47054 / DSM 6125 / CFBP 8728 / NCIMB 11950 / KT2440</strain>
    </source>
</reference>
<reference evidence="3 4" key="2">
    <citation type="journal article" date="2016" name="Environ. Microbiol.">
        <title>The revisited genome of Pseudomonas putida KT2440 enlightens its value as a robust metabolic chassis.</title>
        <authorList>
            <person name="Belda E."/>
            <person name="van Heck R.G."/>
            <person name="Lopez-Sanchez M.J."/>
            <person name="Cruveiller S."/>
            <person name="Barbe V."/>
            <person name="Fraser C."/>
            <person name="Klenk H.P."/>
            <person name="Petersen J."/>
            <person name="Morgat A."/>
            <person name="Nikel P.I."/>
            <person name="Vallenet D."/>
            <person name="Rouy Z."/>
            <person name="Sekowska A."/>
            <person name="Martins Dos Santos V.A."/>
            <person name="de Lorenzo V."/>
            <person name="Danchin A."/>
            <person name="Medigue C."/>
        </authorList>
    </citation>
    <scope>NUCLEOTIDE SEQUENCE [LARGE SCALE GENOMIC DNA]</scope>
    <source>
        <strain evidence="4">ATCC 47054 / DSM 6125 / CFBP 8728 / NCIMB 11950 / KT2440</strain>
    </source>
</reference>
<dbReference type="STRING" id="160488.PP_5073"/>